<dbReference type="EMBL" id="CM046391">
    <property type="protein sequence ID" value="KAI8560024.1"/>
    <property type="molecule type" value="Genomic_DNA"/>
</dbReference>
<sequence length="144" mass="15543">MLVCVEIDAGTELPYDVRIIVNGELVVVAIQYQWVPPICCDCKVFGHPQGSWSKQVSSKPPKDVWQVVGKGKIQANTGPEIQVVDESIPSSSFCQSVVEHIASTLGVSSTPKMTVTLESKPDVEVLDDDIVVEPIVKAEVNPGN</sequence>
<comment type="caution">
    <text evidence="1">The sequence shown here is derived from an EMBL/GenBank/DDBJ whole genome shotgun (WGS) entry which is preliminary data.</text>
</comment>
<accession>A0ACC0P490</accession>
<name>A0ACC0P490_RHOML</name>
<evidence type="ECO:0000313" key="1">
    <source>
        <dbReference type="EMBL" id="KAI8560024.1"/>
    </source>
</evidence>
<proteinExistence type="predicted"/>
<organism evidence="1 2">
    <name type="scientific">Rhododendron molle</name>
    <name type="common">Chinese azalea</name>
    <name type="synonym">Azalea mollis</name>
    <dbReference type="NCBI Taxonomy" id="49168"/>
    <lineage>
        <taxon>Eukaryota</taxon>
        <taxon>Viridiplantae</taxon>
        <taxon>Streptophyta</taxon>
        <taxon>Embryophyta</taxon>
        <taxon>Tracheophyta</taxon>
        <taxon>Spermatophyta</taxon>
        <taxon>Magnoliopsida</taxon>
        <taxon>eudicotyledons</taxon>
        <taxon>Gunneridae</taxon>
        <taxon>Pentapetalae</taxon>
        <taxon>asterids</taxon>
        <taxon>Ericales</taxon>
        <taxon>Ericaceae</taxon>
        <taxon>Ericoideae</taxon>
        <taxon>Rhodoreae</taxon>
        <taxon>Rhododendron</taxon>
    </lineage>
</organism>
<evidence type="ECO:0000313" key="2">
    <source>
        <dbReference type="Proteomes" id="UP001062846"/>
    </source>
</evidence>
<protein>
    <submittedName>
        <fullName evidence="1">Uncharacterized protein</fullName>
    </submittedName>
</protein>
<gene>
    <name evidence="1" type="ORF">RHMOL_Rhmol04G0222600</name>
</gene>
<dbReference type="Proteomes" id="UP001062846">
    <property type="component" value="Chromosome 4"/>
</dbReference>
<reference evidence="1" key="1">
    <citation type="submission" date="2022-02" db="EMBL/GenBank/DDBJ databases">
        <title>Plant Genome Project.</title>
        <authorList>
            <person name="Zhang R.-G."/>
        </authorList>
    </citation>
    <scope>NUCLEOTIDE SEQUENCE</scope>
    <source>
        <strain evidence="1">AT1</strain>
    </source>
</reference>
<keyword evidence="2" id="KW-1185">Reference proteome</keyword>